<dbReference type="Gene3D" id="6.10.10.80">
    <property type="entry name" value="Small, acid-soluble spore protein, alpha/beta type-like"/>
    <property type="match status" value="1"/>
</dbReference>
<dbReference type="GO" id="GO:0003690">
    <property type="term" value="F:double-stranded DNA binding"/>
    <property type="evidence" value="ECO:0007669"/>
    <property type="project" value="InterPro"/>
</dbReference>
<dbReference type="Proteomes" id="UP000049127">
    <property type="component" value="Unassembled WGS sequence"/>
</dbReference>
<evidence type="ECO:0000256" key="2">
    <source>
        <dbReference type="ARBA" id="ARBA00022969"/>
    </source>
</evidence>
<organism evidence="3 4">
    <name type="scientific">Paraclostridium sordellii</name>
    <name type="common">Clostridium sordellii</name>
    <dbReference type="NCBI Taxonomy" id="1505"/>
    <lineage>
        <taxon>Bacteria</taxon>
        <taxon>Bacillati</taxon>
        <taxon>Bacillota</taxon>
        <taxon>Clostridia</taxon>
        <taxon>Peptostreptococcales</taxon>
        <taxon>Peptostreptococcaceae</taxon>
        <taxon>Paraclostridium</taxon>
    </lineage>
</organism>
<gene>
    <name evidence="3" type="primary">sspA</name>
    <name evidence="3" type="ORF">R28058_05041</name>
</gene>
<evidence type="ECO:0000313" key="4">
    <source>
        <dbReference type="Proteomes" id="UP000049127"/>
    </source>
</evidence>
<dbReference type="PANTHER" id="PTHR36107:SF1">
    <property type="entry name" value="SMALL, ACID-SOLUBLE SPORE PROTEIN A"/>
    <property type="match status" value="1"/>
</dbReference>
<evidence type="ECO:0000313" key="3">
    <source>
        <dbReference type="EMBL" id="CEQ02771.1"/>
    </source>
</evidence>
<dbReference type="PANTHER" id="PTHR36107">
    <property type="entry name" value="SMALL, ACID-SOLUBLE SPORE PROTEIN A"/>
    <property type="match status" value="1"/>
</dbReference>
<accession>A0A0C7J035</accession>
<dbReference type="AlphaFoldDB" id="A0A0C7J035"/>
<dbReference type="RefSeq" id="WP_055334505.1">
    <property type="nucleotide sequence ID" value="NZ_CDNF01000003.1"/>
</dbReference>
<reference evidence="3 4" key="1">
    <citation type="submission" date="2015-01" db="EMBL/GenBank/DDBJ databases">
        <authorList>
            <person name="Aslett A.Martin."/>
            <person name="De Silva Nishadi"/>
        </authorList>
    </citation>
    <scope>NUCLEOTIDE SEQUENCE [LARGE SCALE GENOMIC DNA]</scope>
    <source>
        <strain evidence="3 4">R28058</strain>
    </source>
</reference>
<dbReference type="InterPro" id="IPR050847">
    <property type="entry name" value="SASP_DNA-binding"/>
</dbReference>
<name>A0A0C7J035_PARSO</name>
<keyword evidence="2" id="KW-0749">Sporulation</keyword>
<protein>
    <submittedName>
        <fullName evidence="3">Small</fullName>
    </submittedName>
</protein>
<dbReference type="GO" id="GO:0006265">
    <property type="term" value="P:DNA topological change"/>
    <property type="evidence" value="ECO:0007669"/>
    <property type="project" value="InterPro"/>
</dbReference>
<dbReference type="InterPro" id="IPR001448">
    <property type="entry name" value="SASP_alpha/beta-type"/>
</dbReference>
<dbReference type="GO" id="GO:0030435">
    <property type="term" value="P:sporulation resulting in formation of a cellular spore"/>
    <property type="evidence" value="ECO:0007669"/>
    <property type="project" value="UniProtKB-KW"/>
</dbReference>
<dbReference type="InterPro" id="IPR038300">
    <property type="entry name" value="SASP_sf_alpha/beta"/>
</dbReference>
<comment type="function">
    <text evidence="1">SASP are bound to spore DNA. They are double-stranded DNA-binding proteins that cause DNA to change to an a-like conformation. They protect the DNA backbone from chemical and enzymatic cleavage and are thus involved in dormant spore's high resistance to UV light.</text>
</comment>
<evidence type="ECO:0000256" key="1">
    <source>
        <dbReference type="ARBA" id="ARBA00003863"/>
    </source>
</evidence>
<sequence>MTNKPLVNNAKEALNQMKLEMAGELGIQNNHIDGANQTAYENGLMAGSIGAMMTKKLVKMGEEQLIREYNSKKI</sequence>
<dbReference type="EMBL" id="CEKZ01000003">
    <property type="protein sequence ID" value="CEQ02771.1"/>
    <property type="molecule type" value="Genomic_DNA"/>
</dbReference>
<proteinExistence type="predicted"/>
<dbReference type="Pfam" id="PF00269">
    <property type="entry name" value="SASP"/>
    <property type="match status" value="1"/>
</dbReference>
<dbReference type="OrthoDB" id="1683773at2"/>